<dbReference type="GO" id="GO:0042113">
    <property type="term" value="P:B cell activation"/>
    <property type="evidence" value="ECO:0007669"/>
    <property type="project" value="TreeGrafter"/>
</dbReference>
<reference evidence="4" key="1">
    <citation type="submission" date="2025-08" db="UniProtKB">
        <authorList>
            <consortium name="Ensembl"/>
        </authorList>
    </citation>
    <scope>IDENTIFICATION</scope>
</reference>
<organism evidence="4 5">
    <name type="scientific">Eptatretus burgeri</name>
    <name type="common">Inshore hagfish</name>
    <dbReference type="NCBI Taxonomy" id="7764"/>
    <lineage>
        <taxon>Eukaryota</taxon>
        <taxon>Metazoa</taxon>
        <taxon>Chordata</taxon>
        <taxon>Craniata</taxon>
        <taxon>Vertebrata</taxon>
        <taxon>Cyclostomata</taxon>
        <taxon>Myxini</taxon>
        <taxon>Myxiniformes</taxon>
        <taxon>Myxinidae</taxon>
        <taxon>Eptatretinae</taxon>
        <taxon>Eptatretus</taxon>
    </lineage>
</organism>
<dbReference type="Gene3D" id="2.60.40.10">
    <property type="entry name" value="Immunoglobulins"/>
    <property type="match status" value="4"/>
</dbReference>
<evidence type="ECO:0000259" key="3">
    <source>
        <dbReference type="PROSITE" id="PS50835"/>
    </source>
</evidence>
<dbReference type="SMART" id="SM00408">
    <property type="entry name" value="IGc2"/>
    <property type="match status" value="2"/>
</dbReference>
<keyword evidence="1" id="KW-1133">Transmembrane helix</keyword>
<dbReference type="SUPFAM" id="SSF48726">
    <property type="entry name" value="Immunoglobulin"/>
    <property type="match status" value="3"/>
</dbReference>
<keyword evidence="2" id="KW-0732">Signal</keyword>
<feature type="transmembrane region" description="Helical" evidence="1">
    <location>
        <begin position="398"/>
        <end position="417"/>
    </location>
</feature>
<dbReference type="GO" id="GO:0030888">
    <property type="term" value="P:regulation of B cell proliferation"/>
    <property type="evidence" value="ECO:0007669"/>
    <property type="project" value="TreeGrafter"/>
</dbReference>
<reference evidence="4" key="2">
    <citation type="submission" date="2025-09" db="UniProtKB">
        <authorList>
            <consortium name="Ensembl"/>
        </authorList>
    </citation>
    <scope>IDENTIFICATION</scope>
</reference>
<feature type="signal peptide" evidence="2">
    <location>
        <begin position="1"/>
        <end position="24"/>
    </location>
</feature>
<name>A0A8C4QAG3_EPTBU</name>
<dbReference type="InterPro" id="IPR003599">
    <property type="entry name" value="Ig_sub"/>
</dbReference>
<dbReference type="PANTHER" id="PTHR46958:SF1">
    <property type="entry name" value="B-CELL RECEPTOR CD22"/>
    <property type="match status" value="1"/>
</dbReference>
<dbReference type="AlphaFoldDB" id="A0A8C4QAG3"/>
<feature type="domain" description="Ig-like" evidence="3">
    <location>
        <begin position="220"/>
        <end position="296"/>
    </location>
</feature>
<keyword evidence="1" id="KW-0472">Membrane</keyword>
<dbReference type="GO" id="GO:0005769">
    <property type="term" value="C:early endosome"/>
    <property type="evidence" value="ECO:0007669"/>
    <property type="project" value="TreeGrafter"/>
</dbReference>
<protein>
    <recommendedName>
        <fullName evidence="3">Ig-like domain-containing protein</fullName>
    </recommendedName>
</protein>
<dbReference type="GO" id="GO:0009897">
    <property type="term" value="C:external side of plasma membrane"/>
    <property type="evidence" value="ECO:0007669"/>
    <property type="project" value="TreeGrafter"/>
</dbReference>
<feature type="domain" description="Ig-like" evidence="3">
    <location>
        <begin position="303"/>
        <end position="389"/>
    </location>
</feature>
<dbReference type="InterPro" id="IPR007110">
    <property type="entry name" value="Ig-like_dom"/>
</dbReference>
<feature type="domain" description="Ig-like" evidence="3">
    <location>
        <begin position="129"/>
        <end position="215"/>
    </location>
</feature>
<dbReference type="SMART" id="SM00409">
    <property type="entry name" value="IG"/>
    <property type="match status" value="4"/>
</dbReference>
<dbReference type="InterPro" id="IPR013783">
    <property type="entry name" value="Ig-like_fold"/>
</dbReference>
<keyword evidence="1" id="KW-0812">Transmembrane</keyword>
<sequence>MMRFQTSRSLYVLMYLTLMVFTEADESVRFHQKILYKPVGQSVLLNVFHNFTEVKEIRWYRWKKGTSQMMRIGNNRMEKIVMKNLRNGSLLFENVNKDYSGKYRINIEGIINNTYRVGETCITLIVQDPIESISLDISPFEVTEGQTVKFTCVVNNGSDIKTILQRNHQKFNMTRDVDDSRKFTFSKEADKRDDGVYNCIASNEISKRNGTKKLNVYYGPTTVEVNVTFPIKIREGENISIPCFADSNPPSDIRWTRYQENISHGVLKINSKDNSGPYTCVATNYKTNIIKMKTVNITIFNSPTANMFGETQVSPGGRIFLQCESTAIPNPTVTFVIKESSASRINEVHYHEQQSITIDNAPRCSTFHIKCTATNILGESSRETRVEVKCLKSVERGIIILVVVCLVLGVCLVFLIPKIKKIYAQKKSWNKANGSRPNKYTTRNALRTCMYVLFRF</sequence>
<evidence type="ECO:0000313" key="4">
    <source>
        <dbReference type="Ensembl" id="ENSEBUP00000012128.1"/>
    </source>
</evidence>
<dbReference type="GO" id="GO:0050859">
    <property type="term" value="P:negative regulation of B cell receptor signaling pathway"/>
    <property type="evidence" value="ECO:0007669"/>
    <property type="project" value="TreeGrafter"/>
</dbReference>
<keyword evidence="5" id="KW-1185">Reference proteome</keyword>
<dbReference type="Pfam" id="PF13927">
    <property type="entry name" value="Ig_3"/>
    <property type="match status" value="1"/>
</dbReference>
<dbReference type="PROSITE" id="PS50835">
    <property type="entry name" value="IG_LIKE"/>
    <property type="match status" value="3"/>
</dbReference>
<dbReference type="PANTHER" id="PTHR46958">
    <property type="entry name" value="B-CELL RECEPTOR CD22"/>
    <property type="match status" value="1"/>
</dbReference>
<dbReference type="Pfam" id="PF07679">
    <property type="entry name" value="I-set"/>
    <property type="match status" value="1"/>
</dbReference>
<dbReference type="GO" id="GO:0070062">
    <property type="term" value="C:extracellular exosome"/>
    <property type="evidence" value="ECO:0007669"/>
    <property type="project" value="TreeGrafter"/>
</dbReference>
<evidence type="ECO:0000313" key="5">
    <source>
        <dbReference type="Proteomes" id="UP000694388"/>
    </source>
</evidence>
<dbReference type="GO" id="GO:0042609">
    <property type="term" value="F:CD4 receptor binding"/>
    <property type="evidence" value="ECO:0007669"/>
    <property type="project" value="TreeGrafter"/>
</dbReference>
<evidence type="ECO:0000256" key="1">
    <source>
        <dbReference type="SAM" id="Phobius"/>
    </source>
</evidence>
<dbReference type="InterPro" id="IPR013098">
    <property type="entry name" value="Ig_I-set"/>
</dbReference>
<feature type="chain" id="PRO_5035000274" description="Ig-like domain-containing protein" evidence="2">
    <location>
        <begin position="25"/>
        <end position="456"/>
    </location>
</feature>
<dbReference type="GO" id="GO:0019903">
    <property type="term" value="F:protein phosphatase binding"/>
    <property type="evidence" value="ECO:0007669"/>
    <property type="project" value="TreeGrafter"/>
</dbReference>
<evidence type="ECO:0000256" key="2">
    <source>
        <dbReference type="SAM" id="SignalP"/>
    </source>
</evidence>
<dbReference type="InterPro" id="IPR036179">
    <property type="entry name" value="Ig-like_dom_sf"/>
</dbReference>
<dbReference type="Pfam" id="PF13895">
    <property type="entry name" value="Ig_2"/>
    <property type="match status" value="1"/>
</dbReference>
<accession>A0A8C4QAG3</accession>
<dbReference type="Proteomes" id="UP000694388">
    <property type="component" value="Unplaced"/>
</dbReference>
<dbReference type="GO" id="GO:0055037">
    <property type="term" value="C:recycling endosome"/>
    <property type="evidence" value="ECO:0007669"/>
    <property type="project" value="TreeGrafter"/>
</dbReference>
<dbReference type="Ensembl" id="ENSEBUT00000012704.1">
    <property type="protein sequence ID" value="ENSEBUP00000012128.1"/>
    <property type="gene ID" value="ENSEBUG00000007735.1"/>
</dbReference>
<dbReference type="GO" id="GO:0033691">
    <property type="term" value="F:sialic acid binding"/>
    <property type="evidence" value="ECO:0007669"/>
    <property type="project" value="TreeGrafter"/>
</dbReference>
<dbReference type="InterPro" id="IPR003598">
    <property type="entry name" value="Ig_sub2"/>
</dbReference>
<proteinExistence type="predicted"/>